<evidence type="ECO:0000313" key="1">
    <source>
        <dbReference type="EMBL" id="GAT09748.1"/>
    </source>
</evidence>
<keyword evidence="3" id="KW-1185">Reference proteome</keyword>
<dbReference type="Proteomes" id="UP001207528">
    <property type="component" value="Unassembled WGS sequence"/>
</dbReference>
<name>A0AAW5SK30_MYCNV</name>
<dbReference type="RefSeq" id="WP_067390275.1">
    <property type="nucleotide sequence ID" value="NZ_BCTA01000036.1"/>
</dbReference>
<comment type="caution">
    <text evidence="2">The sequence shown here is derived from an EMBL/GenBank/DDBJ whole genome shotgun (WGS) entry which is preliminary data.</text>
</comment>
<proteinExistence type="predicted"/>
<dbReference type="AlphaFoldDB" id="A0AAW5SK30"/>
<reference evidence="1 3" key="1">
    <citation type="journal article" date="2016" name="Genome Announc.">
        <title>Draft Genome Sequences of Five Rapidly Growing Mycobacterium Species, M. thermoresistibile, M. fortuitum subsp. acetamidolyticum, M. canariasense, M. brisbanense, and M. novocastrense.</title>
        <authorList>
            <person name="Katahira K."/>
            <person name="Ogura Y."/>
            <person name="Gotoh Y."/>
            <person name="Hayashi T."/>
        </authorList>
    </citation>
    <scope>NUCLEOTIDE SEQUENCE [LARGE SCALE GENOMIC DNA]</scope>
    <source>
        <strain evidence="1 3">JCM18114</strain>
    </source>
</reference>
<protein>
    <submittedName>
        <fullName evidence="2">Uncharacterized protein</fullName>
    </submittedName>
</protein>
<reference evidence="2" key="2">
    <citation type="submission" date="2020-07" db="EMBL/GenBank/DDBJ databases">
        <authorList>
            <person name="Pettersson B.M.F."/>
            <person name="Behra P.R.K."/>
            <person name="Ramesh M."/>
            <person name="Das S."/>
            <person name="Dasgupta S."/>
            <person name="Kirsebom L.A."/>
        </authorList>
    </citation>
    <scope>NUCLEOTIDE SEQUENCE</scope>
    <source>
        <strain evidence="2">DSM 44203</strain>
    </source>
</reference>
<evidence type="ECO:0000313" key="2">
    <source>
        <dbReference type="EMBL" id="MCV7024139.1"/>
    </source>
</evidence>
<evidence type="ECO:0000313" key="4">
    <source>
        <dbReference type="Proteomes" id="UP001207528"/>
    </source>
</evidence>
<gene>
    <name evidence="2" type="ORF">H7I77_12390</name>
    <name evidence="1" type="ORF">RMCN_2881</name>
</gene>
<accession>A0AAW5SK30</accession>
<dbReference type="EMBL" id="BCTA01000036">
    <property type="protein sequence ID" value="GAT09748.1"/>
    <property type="molecule type" value="Genomic_DNA"/>
</dbReference>
<reference evidence="2" key="3">
    <citation type="journal article" date="2022" name="BMC Genomics">
        <title>Comparative genome analysis of mycobacteria focusing on tRNA and non-coding RNA.</title>
        <authorList>
            <person name="Behra P.R.K."/>
            <person name="Pettersson B.M.F."/>
            <person name="Ramesh M."/>
            <person name="Das S."/>
            <person name="Dasgupta S."/>
            <person name="Kirsebom L.A."/>
        </authorList>
    </citation>
    <scope>NUCLEOTIDE SEQUENCE</scope>
    <source>
        <strain evidence="2">DSM 44203</strain>
    </source>
</reference>
<sequence length="166" mass="18776">MIDASWIDHWADRYNEPADDEVLNEVGARVRERGYYDRADFITVGRWKSQRAKSRMASNTDEMIHDITATALSAPLSIQHRILTLLNGVEVPMASSLLMVWRPDMHTVIDIRAVASLVHMGEMANPTPNKYPPYIEYLAVCKAISERCGRSLRAVDRALYASNGRT</sequence>
<evidence type="ECO:0000313" key="3">
    <source>
        <dbReference type="Proteomes" id="UP000069773"/>
    </source>
</evidence>
<organism evidence="2 4">
    <name type="scientific">Mycolicibacterium novocastrense</name>
    <name type="common">Mycobacterium novocastrense</name>
    <dbReference type="NCBI Taxonomy" id="59813"/>
    <lineage>
        <taxon>Bacteria</taxon>
        <taxon>Bacillati</taxon>
        <taxon>Actinomycetota</taxon>
        <taxon>Actinomycetes</taxon>
        <taxon>Mycobacteriales</taxon>
        <taxon>Mycobacteriaceae</taxon>
        <taxon>Mycolicibacterium</taxon>
    </lineage>
</organism>
<dbReference type="Proteomes" id="UP000069773">
    <property type="component" value="Unassembled WGS sequence"/>
</dbReference>
<dbReference type="EMBL" id="JACKTI010000035">
    <property type="protein sequence ID" value="MCV7024139.1"/>
    <property type="molecule type" value="Genomic_DNA"/>
</dbReference>